<dbReference type="Proteomes" id="UP001174909">
    <property type="component" value="Unassembled WGS sequence"/>
</dbReference>
<feature type="non-terminal residue" evidence="1">
    <location>
        <position position="1"/>
    </location>
</feature>
<dbReference type="EMBL" id="CASHTH010000735">
    <property type="protein sequence ID" value="CAI8006906.1"/>
    <property type="molecule type" value="Genomic_DNA"/>
</dbReference>
<sequence length="88" mass="10015">HTYCGCGNRPAATVLAYILRTRRKSKRSYVRSQGVCRLTRECIVMGSRGEGIRFTRERVHRPVVEIHCYYISIQQLSTTGELDPVGCP</sequence>
<organism evidence="1 2">
    <name type="scientific">Geodia barretti</name>
    <name type="common">Barrett's horny sponge</name>
    <dbReference type="NCBI Taxonomy" id="519541"/>
    <lineage>
        <taxon>Eukaryota</taxon>
        <taxon>Metazoa</taxon>
        <taxon>Porifera</taxon>
        <taxon>Demospongiae</taxon>
        <taxon>Heteroscleromorpha</taxon>
        <taxon>Tetractinellida</taxon>
        <taxon>Astrophorina</taxon>
        <taxon>Geodiidae</taxon>
        <taxon>Geodia</taxon>
    </lineage>
</organism>
<proteinExistence type="predicted"/>
<reference evidence="1" key="1">
    <citation type="submission" date="2023-03" db="EMBL/GenBank/DDBJ databases">
        <authorList>
            <person name="Steffen K."/>
            <person name="Cardenas P."/>
        </authorList>
    </citation>
    <scope>NUCLEOTIDE SEQUENCE</scope>
</reference>
<gene>
    <name evidence="1" type="ORF">GBAR_LOCUS4960</name>
</gene>
<comment type="caution">
    <text evidence="1">The sequence shown here is derived from an EMBL/GenBank/DDBJ whole genome shotgun (WGS) entry which is preliminary data.</text>
</comment>
<evidence type="ECO:0000313" key="1">
    <source>
        <dbReference type="EMBL" id="CAI8006906.1"/>
    </source>
</evidence>
<evidence type="ECO:0000313" key="2">
    <source>
        <dbReference type="Proteomes" id="UP001174909"/>
    </source>
</evidence>
<feature type="non-terminal residue" evidence="1">
    <location>
        <position position="88"/>
    </location>
</feature>
<accession>A0AA35RAP2</accession>
<dbReference type="AlphaFoldDB" id="A0AA35RAP2"/>
<protein>
    <submittedName>
        <fullName evidence="1">Uncharacterized protein</fullName>
    </submittedName>
</protein>
<keyword evidence="2" id="KW-1185">Reference proteome</keyword>
<name>A0AA35RAP2_GEOBA</name>